<organism evidence="2 3">
    <name type="scientific">Rhodopseudomonas palustris (strain BisB5)</name>
    <dbReference type="NCBI Taxonomy" id="316057"/>
    <lineage>
        <taxon>Bacteria</taxon>
        <taxon>Pseudomonadati</taxon>
        <taxon>Pseudomonadota</taxon>
        <taxon>Alphaproteobacteria</taxon>
        <taxon>Hyphomicrobiales</taxon>
        <taxon>Nitrobacteraceae</taxon>
        <taxon>Rhodopseudomonas</taxon>
    </lineage>
</organism>
<dbReference type="InterPro" id="IPR049945">
    <property type="entry name" value="AAA_22"/>
</dbReference>
<protein>
    <recommendedName>
        <fullName evidence="1">ORC1/DEAH AAA+ ATPase domain-containing protein</fullName>
    </recommendedName>
</protein>
<dbReference type="Pfam" id="PF13401">
    <property type="entry name" value="AAA_22"/>
    <property type="match status" value="1"/>
</dbReference>
<dbReference type="eggNOG" id="COG2842">
    <property type="taxonomic scope" value="Bacteria"/>
</dbReference>
<feature type="domain" description="ORC1/DEAH AAA+ ATPase" evidence="1">
    <location>
        <begin position="46"/>
        <end position="201"/>
    </location>
</feature>
<name>Q132V6_RHOPS</name>
<reference evidence="2 3" key="1">
    <citation type="submission" date="2006-03" db="EMBL/GenBank/DDBJ databases">
        <title>Complete sequence of Rhodopseudomonas palustris BisB5.</title>
        <authorList>
            <consortium name="US DOE Joint Genome Institute"/>
            <person name="Copeland A."/>
            <person name="Lucas S."/>
            <person name="Lapidus A."/>
            <person name="Barry K."/>
            <person name="Detter J.C."/>
            <person name="Glavina del Rio T."/>
            <person name="Hammon N."/>
            <person name="Israni S."/>
            <person name="Dalin E."/>
            <person name="Tice H."/>
            <person name="Pitluck S."/>
            <person name="Chain P."/>
            <person name="Malfatti S."/>
            <person name="Shin M."/>
            <person name="Vergez L."/>
            <person name="Schmutz J."/>
            <person name="Larimer F."/>
            <person name="Land M."/>
            <person name="Hauser L."/>
            <person name="Pelletier D.A."/>
            <person name="Kyrpides N."/>
            <person name="Lykidis A."/>
            <person name="Oda Y."/>
            <person name="Harwood C.S."/>
            <person name="Richardson P."/>
        </authorList>
    </citation>
    <scope>NUCLEOTIDE SEQUENCE [LARGE SCALE GENOMIC DNA]</scope>
    <source>
        <strain evidence="2 3">BisB5</strain>
    </source>
</reference>
<dbReference type="EMBL" id="CP000283">
    <property type="protein sequence ID" value="ABE40883.1"/>
    <property type="molecule type" value="Genomic_DNA"/>
</dbReference>
<dbReference type="HOGENOM" id="CLU_844356_0_0_5"/>
<dbReference type="Proteomes" id="UP000001818">
    <property type="component" value="Chromosome"/>
</dbReference>
<accession>Q132V6</accession>
<dbReference type="STRING" id="316057.RPD_3660"/>
<proteinExistence type="predicted"/>
<dbReference type="AlphaFoldDB" id="Q132V6"/>
<evidence type="ECO:0000259" key="1">
    <source>
        <dbReference type="Pfam" id="PF13401"/>
    </source>
</evidence>
<dbReference type="BioCyc" id="RPAL316057:RPD_RS18400-MONOMER"/>
<gene>
    <name evidence="2" type="ordered locus">RPD_3660</name>
</gene>
<sequence>MVDRVTRGNIWGEFMKMRIKHERLGDAHSVFDDLRAARRAAPYEPQRFASMFAPTHSGKSMSIVMYRETIVAAEAVRRGLFPADMDVKEVARRQRIVLHISLEGVTTIKNLAEEILIALGKSPPKGTTSGLLKLAYDHLQEFETELLIIDETQHLKVAKDRSKFSELREGETALTNTLKTMLIRGLVPMVFVGVLEARALLFNDEQLANRCIAEIDYRGLDFALRREREIFVKYCGRLGLKLQQHGLFRDSSNFLVDDIPACLHAASGGRIGVVSRLVEHAAVLAKDDKADAVQRVHLEKAVDGWAIPKQIVDYNPFAIGVNQAKLVRQ</sequence>
<evidence type="ECO:0000313" key="3">
    <source>
        <dbReference type="Proteomes" id="UP000001818"/>
    </source>
</evidence>
<dbReference type="GO" id="GO:0016887">
    <property type="term" value="F:ATP hydrolysis activity"/>
    <property type="evidence" value="ECO:0007669"/>
    <property type="project" value="InterPro"/>
</dbReference>
<evidence type="ECO:0000313" key="2">
    <source>
        <dbReference type="EMBL" id="ABE40883.1"/>
    </source>
</evidence>
<dbReference type="KEGG" id="rpd:RPD_3660"/>